<dbReference type="AlphaFoldDB" id="R7VH81"/>
<evidence type="ECO:0000256" key="2">
    <source>
        <dbReference type="SAM" id="SignalP"/>
    </source>
</evidence>
<keyword evidence="1" id="KW-1133">Transmembrane helix</keyword>
<evidence type="ECO:0000313" key="5">
    <source>
        <dbReference type="Proteomes" id="UP000014760"/>
    </source>
</evidence>
<accession>R7VH81</accession>
<keyword evidence="2" id="KW-0732">Signal</keyword>
<dbReference type="Proteomes" id="UP000014760">
    <property type="component" value="Unassembled WGS sequence"/>
</dbReference>
<reference evidence="4" key="3">
    <citation type="submission" date="2015-06" db="UniProtKB">
        <authorList>
            <consortium name="EnsemblMetazoa"/>
        </authorList>
    </citation>
    <scope>IDENTIFICATION</scope>
</reference>
<feature type="transmembrane region" description="Helical" evidence="1">
    <location>
        <begin position="38"/>
        <end position="58"/>
    </location>
</feature>
<proteinExistence type="predicted"/>
<dbReference type="EMBL" id="KB292234">
    <property type="protein sequence ID" value="ELU17937.1"/>
    <property type="molecule type" value="Genomic_DNA"/>
</dbReference>
<evidence type="ECO:0000313" key="4">
    <source>
        <dbReference type="EnsemblMetazoa" id="CapteP196865"/>
    </source>
</evidence>
<sequence>MDIASTLPSQPLLPLVLLLLFLVPGAEAAPNTAGLVVGCVLGTLAFVLLIEGILYCCCFRKRKIKKREAKKRHHQDIGECYHGMFEPVNDIEVLPTHNMLQHSSSPKTTIHMRGIQHEGPNRDRQVYADLKIVLKHS</sequence>
<dbReference type="HOGENOM" id="CLU_1867025_0_0_1"/>
<reference evidence="5" key="1">
    <citation type="submission" date="2012-12" db="EMBL/GenBank/DDBJ databases">
        <authorList>
            <person name="Hellsten U."/>
            <person name="Grimwood J."/>
            <person name="Chapman J.A."/>
            <person name="Shapiro H."/>
            <person name="Aerts A."/>
            <person name="Otillar R.P."/>
            <person name="Terry A.Y."/>
            <person name="Boore J.L."/>
            <person name="Simakov O."/>
            <person name="Marletaz F."/>
            <person name="Cho S.-J."/>
            <person name="Edsinger-Gonzales E."/>
            <person name="Havlak P."/>
            <person name="Kuo D.-H."/>
            <person name="Larsson T."/>
            <person name="Lv J."/>
            <person name="Arendt D."/>
            <person name="Savage R."/>
            <person name="Osoegawa K."/>
            <person name="de Jong P."/>
            <person name="Lindberg D.R."/>
            <person name="Seaver E.C."/>
            <person name="Weisblat D.A."/>
            <person name="Putnam N.H."/>
            <person name="Grigoriev I.V."/>
            <person name="Rokhsar D.S."/>
        </authorList>
    </citation>
    <scope>NUCLEOTIDE SEQUENCE</scope>
    <source>
        <strain evidence="5">I ESC-2004</strain>
    </source>
</reference>
<dbReference type="EnsemblMetazoa" id="CapteT196865">
    <property type="protein sequence ID" value="CapteP196865"/>
    <property type="gene ID" value="CapteG196865"/>
</dbReference>
<keyword evidence="5" id="KW-1185">Reference proteome</keyword>
<organism evidence="3">
    <name type="scientific">Capitella teleta</name>
    <name type="common">Polychaete worm</name>
    <dbReference type="NCBI Taxonomy" id="283909"/>
    <lineage>
        <taxon>Eukaryota</taxon>
        <taxon>Metazoa</taxon>
        <taxon>Spiralia</taxon>
        <taxon>Lophotrochozoa</taxon>
        <taxon>Annelida</taxon>
        <taxon>Polychaeta</taxon>
        <taxon>Sedentaria</taxon>
        <taxon>Scolecida</taxon>
        <taxon>Capitellidae</taxon>
        <taxon>Capitella</taxon>
    </lineage>
</organism>
<feature type="chain" id="PRO_5008789055" evidence="2">
    <location>
        <begin position="29"/>
        <end position="137"/>
    </location>
</feature>
<evidence type="ECO:0000256" key="1">
    <source>
        <dbReference type="SAM" id="Phobius"/>
    </source>
</evidence>
<keyword evidence="1" id="KW-0472">Membrane</keyword>
<reference evidence="3 5" key="2">
    <citation type="journal article" date="2013" name="Nature">
        <title>Insights into bilaterian evolution from three spiralian genomes.</title>
        <authorList>
            <person name="Simakov O."/>
            <person name="Marletaz F."/>
            <person name="Cho S.J."/>
            <person name="Edsinger-Gonzales E."/>
            <person name="Havlak P."/>
            <person name="Hellsten U."/>
            <person name="Kuo D.H."/>
            <person name="Larsson T."/>
            <person name="Lv J."/>
            <person name="Arendt D."/>
            <person name="Savage R."/>
            <person name="Osoegawa K."/>
            <person name="de Jong P."/>
            <person name="Grimwood J."/>
            <person name="Chapman J.A."/>
            <person name="Shapiro H."/>
            <person name="Aerts A."/>
            <person name="Otillar R.P."/>
            <person name="Terry A.Y."/>
            <person name="Boore J.L."/>
            <person name="Grigoriev I.V."/>
            <person name="Lindberg D.R."/>
            <person name="Seaver E.C."/>
            <person name="Weisblat D.A."/>
            <person name="Putnam N.H."/>
            <person name="Rokhsar D.S."/>
        </authorList>
    </citation>
    <scope>NUCLEOTIDE SEQUENCE</scope>
    <source>
        <strain evidence="3 5">I ESC-2004</strain>
    </source>
</reference>
<evidence type="ECO:0000313" key="3">
    <source>
        <dbReference type="EMBL" id="ELU17937.1"/>
    </source>
</evidence>
<feature type="signal peptide" evidence="2">
    <location>
        <begin position="1"/>
        <end position="28"/>
    </location>
</feature>
<protein>
    <submittedName>
        <fullName evidence="3 4">Uncharacterized protein</fullName>
    </submittedName>
</protein>
<gene>
    <name evidence="3" type="ORF">CAPTEDRAFT_196865</name>
</gene>
<dbReference type="EMBL" id="AMQN01003931">
    <property type="status" value="NOT_ANNOTATED_CDS"/>
    <property type="molecule type" value="Genomic_DNA"/>
</dbReference>
<keyword evidence="1" id="KW-0812">Transmembrane</keyword>
<name>R7VH81_CAPTE</name>